<reference evidence="2" key="1">
    <citation type="submission" date="2020-05" db="EMBL/GenBank/DDBJ databases">
        <title>Mycena genomes resolve the evolution of fungal bioluminescence.</title>
        <authorList>
            <person name="Tsai I.J."/>
        </authorList>
    </citation>
    <scope>NUCLEOTIDE SEQUENCE</scope>
    <source>
        <strain evidence="2">110903Hualien_Pintung</strain>
    </source>
</reference>
<feature type="region of interest" description="Disordered" evidence="1">
    <location>
        <begin position="94"/>
        <end position="118"/>
    </location>
</feature>
<feature type="compositionally biased region" description="Pro residues" evidence="1">
    <location>
        <begin position="306"/>
        <end position="316"/>
    </location>
</feature>
<comment type="caution">
    <text evidence="2">The sequence shown here is derived from an EMBL/GenBank/DDBJ whole genome shotgun (WGS) entry which is preliminary data.</text>
</comment>
<sequence length="371" mass="39260">MPISVCLLLWIDVGVLFGAWLVSRLNLTLITALYAVSRSPVPRCCMASGTSDGGVLVVLEGLRGKAPGLCRKAFAGPSTEGWLLSTVLKAERKALPPKRKGGGGRRRTGESSSGRVPVKYIAPENPVPASAAPLPEHIHLRAQQPMPPVFPTYPSPTNVIPRLSGLPTSDFTFASSVAPASPSTITPPSAFTTHSMALGPVPSAVSATVPYLQQSPVSPYAQTMSAASMAPPFPDLDMSTATGVIYPRLNDFDFDWSYLDAFVAGDIALPTQEPAEATLASGARQAPDPAPQPPLYVAPSDTILPLPAPSPSPPPASSGVGEKRKDRDEDKDGGEDGTGGQVKRLCVRRSERNTGMKKKAWPPRDYEREYA</sequence>
<dbReference type="EMBL" id="JACAZE010000011">
    <property type="protein sequence ID" value="KAF7304585.1"/>
    <property type="molecule type" value="Genomic_DNA"/>
</dbReference>
<gene>
    <name evidence="2" type="ORF">HMN09_00861600</name>
</gene>
<keyword evidence="3" id="KW-1185">Reference proteome</keyword>
<protein>
    <submittedName>
        <fullName evidence="2">Uncharacterized protein</fullName>
    </submittedName>
</protein>
<accession>A0A8H6SVA9</accession>
<evidence type="ECO:0000313" key="3">
    <source>
        <dbReference type="Proteomes" id="UP000613580"/>
    </source>
</evidence>
<dbReference type="Proteomes" id="UP000613580">
    <property type="component" value="Unassembled WGS sequence"/>
</dbReference>
<name>A0A8H6SVA9_MYCCL</name>
<feature type="compositionally biased region" description="Basic and acidic residues" evidence="1">
    <location>
        <begin position="321"/>
        <end position="330"/>
    </location>
</feature>
<organism evidence="2 3">
    <name type="scientific">Mycena chlorophos</name>
    <name type="common">Agaric fungus</name>
    <name type="synonym">Agaricus chlorophos</name>
    <dbReference type="NCBI Taxonomy" id="658473"/>
    <lineage>
        <taxon>Eukaryota</taxon>
        <taxon>Fungi</taxon>
        <taxon>Dikarya</taxon>
        <taxon>Basidiomycota</taxon>
        <taxon>Agaricomycotina</taxon>
        <taxon>Agaricomycetes</taxon>
        <taxon>Agaricomycetidae</taxon>
        <taxon>Agaricales</taxon>
        <taxon>Marasmiineae</taxon>
        <taxon>Mycenaceae</taxon>
        <taxon>Mycena</taxon>
    </lineage>
</organism>
<evidence type="ECO:0000256" key="1">
    <source>
        <dbReference type="SAM" id="MobiDB-lite"/>
    </source>
</evidence>
<proteinExistence type="predicted"/>
<feature type="compositionally biased region" description="Basic residues" evidence="1">
    <location>
        <begin position="95"/>
        <end position="106"/>
    </location>
</feature>
<feature type="region of interest" description="Disordered" evidence="1">
    <location>
        <begin position="278"/>
        <end position="371"/>
    </location>
</feature>
<evidence type="ECO:0000313" key="2">
    <source>
        <dbReference type="EMBL" id="KAF7304585.1"/>
    </source>
</evidence>
<dbReference type="AlphaFoldDB" id="A0A8H6SVA9"/>
<feature type="compositionally biased region" description="Basic and acidic residues" evidence="1">
    <location>
        <begin position="362"/>
        <end position="371"/>
    </location>
</feature>